<reference evidence="2" key="1">
    <citation type="submission" date="2016-10" db="EMBL/GenBank/DDBJ databases">
        <authorList>
            <person name="Varghese N."/>
            <person name="Submissions S."/>
        </authorList>
    </citation>
    <scope>NUCLEOTIDE SEQUENCE [LARGE SCALE GENOMIC DNA]</scope>
    <source>
        <strain evidence="2">CGMCC 1.11012</strain>
    </source>
</reference>
<protein>
    <submittedName>
        <fullName evidence="1">Uncharacterized protein</fullName>
    </submittedName>
</protein>
<proteinExistence type="predicted"/>
<name>A0A1G9EJH9_9BACL</name>
<keyword evidence="2" id="KW-1185">Reference proteome</keyword>
<feature type="non-terminal residue" evidence="1">
    <location>
        <position position="1"/>
    </location>
</feature>
<sequence length="154" mass="16840">IFFFPYLTSVRPPRVRAITFPSSICHIYILEFGQYWTLLCSASSSVPACLLCDFCSSDRGFASGFLQIPPRGGHPCPWLTVPTAKPVADFHRQVIAHAGRTRKAAGPKGPAASVCIKLSTSALQYFDIPLCSMHANSLPVFYPIGGIIHPNNCW</sequence>
<organism evidence="1 2">
    <name type="scientific">Paenibacillus typhae</name>
    <dbReference type="NCBI Taxonomy" id="1174501"/>
    <lineage>
        <taxon>Bacteria</taxon>
        <taxon>Bacillati</taxon>
        <taxon>Bacillota</taxon>
        <taxon>Bacilli</taxon>
        <taxon>Bacillales</taxon>
        <taxon>Paenibacillaceae</taxon>
        <taxon>Paenibacillus</taxon>
    </lineage>
</organism>
<evidence type="ECO:0000313" key="1">
    <source>
        <dbReference type="EMBL" id="SDK76185.1"/>
    </source>
</evidence>
<evidence type="ECO:0000313" key="2">
    <source>
        <dbReference type="Proteomes" id="UP000199050"/>
    </source>
</evidence>
<gene>
    <name evidence="1" type="ORF">SAMN05216192_15338</name>
</gene>
<dbReference type="AlphaFoldDB" id="A0A1G9EJH9"/>
<accession>A0A1G9EJH9</accession>
<dbReference type="Proteomes" id="UP000199050">
    <property type="component" value="Unassembled WGS sequence"/>
</dbReference>
<dbReference type="EMBL" id="FNDX01000053">
    <property type="protein sequence ID" value="SDK76185.1"/>
    <property type="molecule type" value="Genomic_DNA"/>
</dbReference>